<keyword evidence="2 6" id="KW-0349">Heme</keyword>
<dbReference type="GO" id="GO:0046872">
    <property type="term" value="F:metal ion binding"/>
    <property type="evidence" value="ECO:0007669"/>
    <property type="project" value="UniProtKB-KW"/>
</dbReference>
<dbReference type="PANTHER" id="PTHR11961">
    <property type="entry name" value="CYTOCHROME C"/>
    <property type="match status" value="1"/>
</dbReference>
<evidence type="ECO:0000256" key="4">
    <source>
        <dbReference type="ARBA" id="ARBA00022982"/>
    </source>
</evidence>
<keyword evidence="1" id="KW-0813">Transport</keyword>
<evidence type="ECO:0000256" key="3">
    <source>
        <dbReference type="ARBA" id="ARBA00022723"/>
    </source>
</evidence>
<protein>
    <submittedName>
        <fullName evidence="9">Cytochrome c family protein</fullName>
    </submittedName>
</protein>
<feature type="chain" id="PRO_5021373329" evidence="7">
    <location>
        <begin position="26"/>
        <end position="147"/>
    </location>
</feature>
<organism evidence="9 10">
    <name type="scientific">Muricoccus nepalensis</name>
    <dbReference type="NCBI Taxonomy" id="1854500"/>
    <lineage>
        <taxon>Bacteria</taxon>
        <taxon>Pseudomonadati</taxon>
        <taxon>Pseudomonadota</taxon>
        <taxon>Alphaproteobacteria</taxon>
        <taxon>Acetobacterales</taxon>
        <taxon>Roseomonadaceae</taxon>
        <taxon>Muricoccus</taxon>
    </lineage>
</organism>
<dbReference type="SUPFAM" id="SSF46626">
    <property type="entry name" value="Cytochrome c"/>
    <property type="match status" value="1"/>
</dbReference>
<keyword evidence="10" id="KW-1185">Reference proteome</keyword>
<gene>
    <name evidence="9" type="ORF">EAH89_08110</name>
</gene>
<reference evidence="9 10" key="1">
    <citation type="journal article" date="2019" name="Environ. Microbiol.">
        <title>Species interactions and distinct microbial communities in high Arctic permafrost affected cryosols are associated with the CH4 and CO2 gas fluxes.</title>
        <authorList>
            <person name="Altshuler I."/>
            <person name="Hamel J."/>
            <person name="Turney S."/>
            <person name="Magnuson E."/>
            <person name="Levesque R."/>
            <person name="Greer C."/>
            <person name="Whyte L.G."/>
        </authorList>
    </citation>
    <scope>NUCLEOTIDE SEQUENCE [LARGE SCALE GENOMIC DNA]</scope>
    <source>
        <strain evidence="9 10">S9.3B</strain>
    </source>
</reference>
<evidence type="ECO:0000259" key="8">
    <source>
        <dbReference type="PROSITE" id="PS51007"/>
    </source>
</evidence>
<dbReference type="PRINTS" id="PR00604">
    <property type="entry name" value="CYTCHRMECIAB"/>
</dbReference>
<proteinExistence type="predicted"/>
<dbReference type="RefSeq" id="WP_140882295.1">
    <property type="nucleotide sequence ID" value="NZ_RCZP01000005.1"/>
</dbReference>
<name>A0A502GA85_9PROT</name>
<evidence type="ECO:0000256" key="6">
    <source>
        <dbReference type="PROSITE-ProRule" id="PRU00433"/>
    </source>
</evidence>
<keyword evidence="7" id="KW-0732">Signal</keyword>
<keyword evidence="4" id="KW-0249">Electron transport</keyword>
<evidence type="ECO:0000313" key="10">
    <source>
        <dbReference type="Proteomes" id="UP000317078"/>
    </source>
</evidence>
<dbReference type="OrthoDB" id="9805828at2"/>
<evidence type="ECO:0000256" key="1">
    <source>
        <dbReference type="ARBA" id="ARBA00022448"/>
    </source>
</evidence>
<comment type="caution">
    <text evidence="9">The sequence shown here is derived from an EMBL/GenBank/DDBJ whole genome shotgun (WGS) entry which is preliminary data.</text>
</comment>
<feature type="domain" description="Cytochrome c" evidence="8">
    <location>
        <begin position="26"/>
        <end position="130"/>
    </location>
</feature>
<evidence type="ECO:0000256" key="5">
    <source>
        <dbReference type="ARBA" id="ARBA00023004"/>
    </source>
</evidence>
<evidence type="ECO:0000313" key="9">
    <source>
        <dbReference type="EMBL" id="TPG58561.1"/>
    </source>
</evidence>
<keyword evidence="5 6" id="KW-0408">Iron</keyword>
<dbReference type="AlphaFoldDB" id="A0A502GA85"/>
<dbReference type="EMBL" id="RCZP01000005">
    <property type="protein sequence ID" value="TPG58561.1"/>
    <property type="molecule type" value="Genomic_DNA"/>
</dbReference>
<accession>A0A502GA85</accession>
<evidence type="ECO:0000256" key="2">
    <source>
        <dbReference type="ARBA" id="ARBA00022617"/>
    </source>
</evidence>
<dbReference type="GO" id="GO:0020037">
    <property type="term" value="F:heme binding"/>
    <property type="evidence" value="ECO:0007669"/>
    <property type="project" value="InterPro"/>
</dbReference>
<dbReference type="PROSITE" id="PS51007">
    <property type="entry name" value="CYTC"/>
    <property type="match status" value="1"/>
</dbReference>
<evidence type="ECO:0000256" key="7">
    <source>
        <dbReference type="SAM" id="SignalP"/>
    </source>
</evidence>
<sequence length="147" mass="15134">MIRISVIAAPLLLGLVALPSGGAQAQDVAAGQRVFAQCRACHIADASDRNAVGPNLYGVVGRRAASRESYTRYSANMKQLGADGHVWTEENLHAYLANPKAVAPQGSMAFPGLRQEQQINDVIAYLKSVPTAAPAGAAPAAGAATPG</sequence>
<dbReference type="InterPro" id="IPR036909">
    <property type="entry name" value="Cyt_c-like_dom_sf"/>
</dbReference>
<feature type="signal peptide" evidence="7">
    <location>
        <begin position="1"/>
        <end position="25"/>
    </location>
</feature>
<dbReference type="Gene3D" id="1.10.760.10">
    <property type="entry name" value="Cytochrome c-like domain"/>
    <property type="match status" value="1"/>
</dbReference>
<keyword evidence="3 6" id="KW-0479">Metal-binding</keyword>
<dbReference type="InterPro" id="IPR002327">
    <property type="entry name" value="Cyt_c_1A/1B"/>
</dbReference>
<dbReference type="InterPro" id="IPR009056">
    <property type="entry name" value="Cyt_c-like_dom"/>
</dbReference>
<dbReference type="GO" id="GO:0009055">
    <property type="term" value="F:electron transfer activity"/>
    <property type="evidence" value="ECO:0007669"/>
    <property type="project" value="InterPro"/>
</dbReference>
<dbReference type="Proteomes" id="UP000317078">
    <property type="component" value="Unassembled WGS sequence"/>
</dbReference>
<dbReference type="Pfam" id="PF00034">
    <property type="entry name" value="Cytochrom_C"/>
    <property type="match status" value="1"/>
</dbReference>